<dbReference type="Gene3D" id="1.10.260.40">
    <property type="entry name" value="lambda repressor-like DNA-binding domains"/>
    <property type="match status" value="1"/>
</dbReference>
<organism evidence="2 3">
    <name type="scientific">Pseudosulfitobacter pseudonitzschiae</name>
    <dbReference type="NCBI Taxonomy" id="1402135"/>
    <lineage>
        <taxon>Bacteria</taxon>
        <taxon>Pseudomonadati</taxon>
        <taxon>Pseudomonadota</taxon>
        <taxon>Alphaproteobacteria</taxon>
        <taxon>Rhodobacterales</taxon>
        <taxon>Roseobacteraceae</taxon>
        <taxon>Pseudosulfitobacter</taxon>
    </lineage>
</organism>
<feature type="domain" description="HTH cro/C1-type" evidence="1">
    <location>
        <begin position="7"/>
        <end position="37"/>
    </location>
</feature>
<evidence type="ECO:0000259" key="1">
    <source>
        <dbReference type="PROSITE" id="PS50943"/>
    </source>
</evidence>
<evidence type="ECO:0000313" key="2">
    <source>
        <dbReference type="EMBL" id="MBM2352904.1"/>
    </source>
</evidence>
<protein>
    <submittedName>
        <fullName evidence="2">Helix-turn-helix transcriptional regulator</fullName>
    </submittedName>
</protein>
<accession>A0A9Q2NE85</accession>
<dbReference type="AlphaFoldDB" id="A0A9Q2NE85"/>
<name>A0A9Q2NE85_9RHOB</name>
<evidence type="ECO:0000313" key="3">
    <source>
        <dbReference type="Proteomes" id="UP000809337"/>
    </source>
</evidence>
<proteinExistence type="predicted"/>
<dbReference type="Proteomes" id="UP000809337">
    <property type="component" value="Unassembled WGS sequence"/>
</dbReference>
<dbReference type="InterPro" id="IPR010982">
    <property type="entry name" value="Lambda_DNA-bd_dom_sf"/>
</dbReference>
<sequence>MDTGEQLRAARAALKMDQPELSALSGVSVDTIKRLERMVGLLSAQTATIAALRDAFIEQGIVFTPANGVSAGVALRKDPPPIIRSRKARGGLND</sequence>
<dbReference type="EMBL" id="JAFBWN010000001">
    <property type="protein sequence ID" value="MBM2352904.1"/>
    <property type="molecule type" value="Genomic_DNA"/>
</dbReference>
<dbReference type="SUPFAM" id="SSF47413">
    <property type="entry name" value="lambda repressor-like DNA-binding domains"/>
    <property type="match status" value="1"/>
</dbReference>
<dbReference type="CDD" id="cd00093">
    <property type="entry name" value="HTH_XRE"/>
    <property type="match status" value="1"/>
</dbReference>
<gene>
    <name evidence="2" type="ORF">JQX14_00025</name>
</gene>
<dbReference type="InterPro" id="IPR001387">
    <property type="entry name" value="Cro/C1-type_HTH"/>
</dbReference>
<comment type="caution">
    <text evidence="2">The sequence shown here is derived from an EMBL/GenBank/DDBJ whole genome shotgun (WGS) entry which is preliminary data.</text>
</comment>
<reference evidence="2" key="1">
    <citation type="submission" date="2021-01" db="EMBL/GenBank/DDBJ databases">
        <title>Diatom-associated Roseobacters Show Island Model of Population Structure.</title>
        <authorList>
            <person name="Qu L."/>
            <person name="Feng X."/>
            <person name="Chen Y."/>
            <person name="Li L."/>
            <person name="Wang X."/>
            <person name="Hu Z."/>
            <person name="Wang H."/>
            <person name="Luo H."/>
        </authorList>
    </citation>
    <scope>NUCLEOTIDE SEQUENCE</scope>
    <source>
        <strain evidence="2">SM26-45</strain>
    </source>
</reference>
<dbReference type="PROSITE" id="PS50943">
    <property type="entry name" value="HTH_CROC1"/>
    <property type="match status" value="1"/>
</dbReference>
<dbReference type="GO" id="GO:0003677">
    <property type="term" value="F:DNA binding"/>
    <property type="evidence" value="ECO:0007669"/>
    <property type="project" value="InterPro"/>
</dbReference>